<dbReference type="PANTHER" id="PTHR11739">
    <property type="entry name" value="CITRATE SYNTHASE"/>
    <property type="match status" value="1"/>
</dbReference>
<dbReference type="Proteomes" id="UP000027121">
    <property type="component" value="Chromosome"/>
</dbReference>
<evidence type="ECO:0000256" key="10">
    <source>
        <dbReference type="RuleBase" id="RU003406"/>
    </source>
</evidence>
<dbReference type="PROSITE" id="PS00480">
    <property type="entry name" value="CITRATE_SYNTHASE"/>
    <property type="match status" value="1"/>
</dbReference>
<name>A0AAP0XCB8_9PSED</name>
<evidence type="ECO:0000256" key="3">
    <source>
        <dbReference type="ARBA" id="ARBA00010566"/>
    </source>
</evidence>
<dbReference type="PANTHER" id="PTHR11739:SF25">
    <property type="entry name" value="CITRATE SYNTHASE-RELATED PROTEIN DDB_G0287281"/>
    <property type="match status" value="1"/>
</dbReference>
<evidence type="ECO:0000256" key="7">
    <source>
        <dbReference type="ARBA" id="ARBA00049288"/>
    </source>
</evidence>
<sequence>MAEAKVLSGAGLRGQVAGQTALSTVGQAGAGLTYRGYDVRDLAEHALFEEVAYLLLYGELPSKAQLAQYQQKLKTLRDLPQALKEVLERIPASAHPMDVMRTGCSVLGTLEPELTFEQQHDKTDRLLALFPAVMCYWYRFTHDGVRIDCSSDEDTIGGHFLHLLHDKKPSALHVKVMNVSLILYAEHEFNASTFTARVCASTLSDLYSCVTAAIGSLRGPLHGGANEAAMELIERFQSPQEAVTELLQMLARKDKIMGFGHAIYKESDPRNEVIKAWSKKLADEVGDTVLYPVSEAIDKTMWEQKKLFPNADFYHASAYHFMGIPTKLFTPIFVCSRLTGWAAHVFEQRANNRIIRPSAEYTGVEQRKFVPIEQR</sequence>
<evidence type="ECO:0000313" key="11">
    <source>
        <dbReference type="EMBL" id="KDN98436.1"/>
    </source>
</evidence>
<dbReference type="GO" id="GO:0005737">
    <property type="term" value="C:cytoplasm"/>
    <property type="evidence" value="ECO:0007669"/>
    <property type="project" value="InterPro"/>
</dbReference>
<keyword evidence="5 8" id="KW-0808">Transferase</keyword>
<evidence type="ECO:0000313" key="12">
    <source>
        <dbReference type="Proteomes" id="UP000027121"/>
    </source>
</evidence>
<dbReference type="CDD" id="cd06108">
    <property type="entry name" value="Ec2MCS_like"/>
    <property type="match status" value="1"/>
</dbReference>
<proteinExistence type="inferred from homology"/>
<dbReference type="NCBIfam" id="TIGR01800">
    <property type="entry name" value="cit_synth_II"/>
    <property type="match status" value="1"/>
</dbReference>
<feature type="active site" evidence="9">
    <location>
        <position position="312"/>
    </location>
</feature>
<dbReference type="Gene3D" id="1.10.230.10">
    <property type="entry name" value="Cytochrome P450-Terp, domain 2"/>
    <property type="match status" value="1"/>
</dbReference>
<dbReference type="Pfam" id="PF00285">
    <property type="entry name" value="Citrate_synt"/>
    <property type="match status" value="1"/>
</dbReference>
<dbReference type="InterPro" id="IPR011278">
    <property type="entry name" value="2-MeCitrate/Citrate_synth_II"/>
</dbReference>
<comment type="pathway">
    <text evidence="2">Organic acid metabolism; propanoate degradation.</text>
</comment>
<dbReference type="AlphaFoldDB" id="A0AAP0XCB8"/>
<dbReference type="GeneID" id="98284197"/>
<comment type="catalytic activity">
    <reaction evidence="6">
        <text>propanoyl-CoA + oxaloacetate + H2O = (2S,3S)-2-methylcitrate + CoA + H(+)</text>
        <dbReference type="Rhea" id="RHEA:23780"/>
        <dbReference type="ChEBI" id="CHEBI:15377"/>
        <dbReference type="ChEBI" id="CHEBI:15378"/>
        <dbReference type="ChEBI" id="CHEBI:16452"/>
        <dbReference type="ChEBI" id="CHEBI:57287"/>
        <dbReference type="ChEBI" id="CHEBI:57392"/>
        <dbReference type="ChEBI" id="CHEBI:58853"/>
        <dbReference type="EC" id="2.3.3.5"/>
    </reaction>
</comment>
<evidence type="ECO:0000256" key="5">
    <source>
        <dbReference type="ARBA" id="ARBA00022679"/>
    </source>
</evidence>
<dbReference type="PRINTS" id="PR00143">
    <property type="entry name" value="CITRTSNTHASE"/>
</dbReference>
<dbReference type="GO" id="GO:0019679">
    <property type="term" value="P:propionate metabolic process, methylcitrate cycle"/>
    <property type="evidence" value="ECO:0007669"/>
    <property type="project" value="TreeGrafter"/>
</dbReference>
<feature type="active site" evidence="9">
    <location>
        <position position="261"/>
    </location>
</feature>
<evidence type="ECO:0000256" key="9">
    <source>
        <dbReference type="PIRSR" id="PIRSR001369-1"/>
    </source>
</evidence>
<dbReference type="KEGG" id="pdw:BV82_3810"/>
<evidence type="ECO:0000256" key="8">
    <source>
        <dbReference type="PIRNR" id="PIRNR001369"/>
    </source>
</evidence>
<keyword evidence="4" id="KW-0816">Tricarboxylic acid cycle</keyword>
<dbReference type="EMBL" id="CP071706">
    <property type="protein sequence ID" value="KDN98436.1"/>
    <property type="molecule type" value="Genomic_DNA"/>
</dbReference>
<dbReference type="InterPro" id="IPR002020">
    <property type="entry name" value="Citrate_synthase"/>
</dbReference>
<dbReference type="SUPFAM" id="SSF48256">
    <property type="entry name" value="Citrate synthase"/>
    <property type="match status" value="1"/>
</dbReference>
<keyword evidence="11" id="KW-0012">Acyltransferase</keyword>
<dbReference type="InterPro" id="IPR036969">
    <property type="entry name" value="Citrate_synthase_sf"/>
</dbReference>
<protein>
    <recommendedName>
        <fullName evidence="8">Citrate synthase</fullName>
    </recommendedName>
</protein>
<evidence type="ECO:0000256" key="1">
    <source>
        <dbReference type="ARBA" id="ARBA00004751"/>
    </source>
</evidence>
<dbReference type="GO" id="GO:0036440">
    <property type="term" value="F:citrate synthase activity"/>
    <property type="evidence" value="ECO:0007669"/>
    <property type="project" value="UniProtKB-EC"/>
</dbReference>
<evidence type="ECO:0000256" key="2">
    <source>
        <dbReference type="ARBA" id="ARBA00005026"/>
    </source>
</evidence>
<dbReference type="PIRSF" id="PIRSF001369">
    <property type="entry name" value="Citrate_synth"/>
    <property type="match status" value="1"/>
</dbReference>
<evidence type="ECO:0000256" key="6">
    <source>
        <dbReference type="ARBA" id="ARBA00049052"/>
    </source>
</evidence>
<organism evidence="11 12">
    <name type="scientific">Pseudomonas donghuensis</name>
    <dbReference type="NCBI Taxonomy" id="1163398"/>
    <lineage>
        <taxon>Bacteria</taxon>
        <taxon>Pseudomonadati</taxon>
        <taxon>Pseudomonadota</taxon>
        <taxon>Gammaproteobacteria</taxon>
        <taxon>Pseudomonadales</taxon>
        <taxon>Pseudomonadaceae</taxon>
        <taxon>Pseudomonas</taxon>
    </lineage>
</organism>
<dbReference type="GO" id="GO:0050440">
    <property type="term" value="F:2-methylcitrate synthase activity"/>
    <property type="evidence" value="ECO:0007669"/>
    <property type="project" value="UniProtKB-EC"/>
</dbReference>
<keyword evidence="12" id="KW-1185">Reference proteome</keyword>
<dbReference type="InterPro" id="IPR016142">
    <property type="entry name" value="Citrate_synth-like_lrg_a-sub"/>
</dbReference>
<dbReference type="NCBIfam" id="NF009006">
    <property type="entry name" value="PRK12351.1"/>
    <property type="match status" value="1"/>
</dbReference>
<dbReference type="GO" id="GO:0005975">
    <property type="term" value="P:carbohydrate metabolic process"/>
    <property type="evidence" value="ECO:0007669"/>
    <property type="project" value="TreeGrafter"/>
</dbReference>
<comment type="pathway">
    <text evidence="1">Carbohydrate metabolism; tricarboxylic acid cycle; isocitrate from oxaloacetate: step 1/2.</text>
</comment>
<dbReference type="InterPro" id="IPR016143">
    <property type="entry name" value="Citrate_synth-like_sm_a-sub"/>
</dbReference>
<dbReference type="InterPro" id="IPR024176">
    <property type="entry name" value="Citrate_synthase_bac-typ"/>
</dbReference>
<dbReference type="GO" id="GO:0006099">
    <property type="term" value="P:tricarboxylic acid cycle"/>
    <property type="evidence" value="ECO:0007669"/>
    <property type="project" value="UniProtKB-KW"/>
</dbReference>
<comment type="catalytic activity">
    <reaction evidence="7">
        <text>oxaloacetate + acetyl-CoA + H2O = citrate + CoA + H(+)</text>
        <dbReference type="Rhea" id="RHEA:16845"/>
        <dbReference type="ChEBI" id="CHEBI:15377"/>
        <dbReference type="ChEBI" id="CHEBI:15378"/>
        <dbReference type="ChEBI" id="CHEBI:16452"/>
        <dbReference type="ChEBI" id="CHEBI:16947"/>
        <dbReference type="ChEBI" id="CHEBI:57287"/>
        <dbReference type="ChEBI" id="CHEBI:57288"/>
        <dbReference type="EC" id="2.3.3.16"/>
    </reaction>
</comment>
<dbReference type="InterPro" id="IPR019810">
    <property type="entry name" value="Citrate_synthase_AS"/>
</dbReference>
<dbReference type="FunFam" id="1.10.230.10:FF:000003">
    <property type="entry name" value="Citrate synthase"/>
    <property type="match status" value="1"/>
</dbReference>
<evidence type="ECO:0000256" key="4">
    <source>
        <dbReference type="ARBA" id="ARBA00022532"/>
    </source>
</evidence>
<reference evidence="11 12" key="2">
    <citation type="journal article" date="2016" name="Front. Microbiol.">
        <title>When Genome-Based Approach Meets the 'Old but Good': Revealing Genes Involved in the Antibacterial Activity of Pseudomonas sp. P482 against Soft Rot Pathogens.</title>
        <authorList>
            <person name="Krzyzanowska D.M."/>
            <person name="Ossowicki A."/>
            <person name="Rajewska M."/>
            <person name="Maciag T."/>
            <person name="Jablonska M."/>
            <person name="Obuchowski M."/>
            <person name="Heeb S."/>
            <person name="Jafra S."/>
        </authorList>
    </citation>
    <scope>NUCLEOTIDE SEQUENCE [LARGE SCALE GENOMIC DNA]</scope>
    <source>
        <strain evidence="11 12">P482</strain>
    </source>
</reference>
<comment type="similarity">
    <text evidence="3 8 10">Belongs to the citrate synthase family.</text>
</comment>
<dbReference type="Gene3D" id="1.10.580.10">
    <property type="entry name" value="Citrate Synthase, domain 1"/>
    <property type="match status" value="1"/>
</dbReference>
<dbReference type="RefSeq" id="WP_010222525.1">
    <property type="nucleotide sequence ID" value="NZ_CATKPL010000023.1"/>
</dbReference>
<gene>
    <name evidence="11" type="primary">prpC</name>
    <name evidence="11" type="ORF">BV82_3810</name>
</gene>
<reference evidence="11 12" key="1">
    <citation type="journal article" date="2014" name="Genome Announc.">
        <title>Genome Sequence of Pseudomonas sp. Strain P482, a Tomato Rhizosphere Isolate with Broad-Spectrum Antimicrobial Activity.</title>
        <authorList>
            <person name="Krzyzanowska D.M."/>
            <person name="Ossowicki A."/>
            <person name="Jafra S."/>
        </authorList>
    </citation>
    <scope>NUCLEOTIDE SEQUENCE [LARGE SCALE GENOMIC DNA]</scope>
    <source>
        <strain evidence="11 12">P482</strain>
    </source>
</reference>
<accession>A0AAP0XCB8</accession>